<dbReference type="EMBL" id="BMMH01000007">
    <property type="protein sequence ID" value="GGL20783.1"/>
    <property type="molecule type" value="Genomic_DNA"/>
</dbReference>
<keyword evidence="2" id="KW-1185">Reference proteome</keyword>
<dbReference type="Proteomes" id="UP000638263">
    <property type="component" value="Unassembled WGS sequence"/>
</dbReference>
<proteinExistence type="predicted"/>
<comment type="caution">
    <text evidence="1">The sequence shown here is derived from an EMBL/GenBank/DDBJ whole genome shotgun (WGS) entry which is preliminary data.</text>
</comment>
<reference evidence="1" key="1">
    <citation type="journal article" date="2014" name="Int. J. Syst. Evol. Microbiol.">
        <title>Complete genome sequence of Corynebacterium casei LMG S-19264T (=DSM 44701T), isolated from a smear-ripened cheese.</title>
        <authorList>
            <consortium name="US DOE Joint Genome Institute (JGI-PGF)"/>
            <person name="Walter F."/>
            <person name="Albersmeier A."/>
            <person name="Kalinowski J."/>
            <person name="Ruckert C."/>
        </authorList>
    </citation>
    <scope>NUCLEOTIDE SEQUENCE</scope>
    <source>
        <strain evidence="1">CGMCC 4.3508</strain>
    </source>
</reference>
<protein>
    <submittedName>
        <fullName evidence="1">Uncharacterized protein</fullName>
    </submittedName>
</protein>
<evidence type="ECO:0000313" key="1">
    <source>
        <dbReference type="EMBL" id="GGL20783.1"/>
    </source>
</evidence>
<reference evidence="1" key="2">
    <citation type="submission" date="2020-09" db="EMBL/GenBank/DDBJ databases">
        <authorList>
            <person name="Sun Q."/>
            <person name="Zhou Y."/>
        </authorList>
    </citation>
    <scope>NUCLEOTIDE SEQUENCE</scope>
    <source>
        <strain evidence="1">CGMCC 4.3508</strain>
    </source>
</reference>
<organism evidence="1 2">
    <name type="scientific">Nocardia jinanensis</name>
    <dbReference type="NCBI Taxonomy" id="382504"/>
    <lineage>
        <taxon>Bacteria</taxon>
        <taxon>Bacillati</taxon>
        <taxon>Actinomycetota</taxon>
        <taxon>Actinomycetes</taxon>
        <taxon>Mycobacteriales</taxon>
        <taxon>Nocardiaceae</taxon>
        <taxon>Nocardia</taxon>
    </lineage>
</organism>
<dbReference type="AlphaFoldDB" id="A0A917VUZ0"/>
<gene>
    <name evidence="1" type="ORF">GCM10011588_39560</name>
</gene>
<accession>A0A917VUZ0</accession>
<evidence type="ECO:0000313" key="2">
    <source>
        <dbReference type="Proteomes" id="UP000638263"/>
    </source>
</evidence>
<name>A0A917VUZ0_9NOCA</name>
<sequence>MEAGNVRPKEAGELHMARYLIAWLAGCGACGREFREAEVKIRMHNGKDKAAVSAAVAALRSIAHAERWLLPTDYDLDDETETRCPDCARQRRASDPTTLYLIRSKRRNALKVGVAGAMSTRLKTHYRRGWEMVELNGRPCLWLMSRTDALTVERAVVQRWRNAGVPMALACTIAAENGYTETASLDTALIEVRPGRRPGLTYLLCLAPPFTPRFGPRSCLPVLPTRSCYLLCPP</sequence>